<dbReference type="Proteomes" id="UP000867740">
    <property type="component" value="Unassembled WGS sequence"/>
</dbReference>
<dbReference type="Proteomes" id="UP000192521">
    <property type="component" value="Unassembled WGS sequence"/>
</dbReference>
<protein>
    <submittedName>
        <fullName evidence="1">Histidine kinase</fullName>
    </submittedName>
</protein>
<dbReference type="EMBL" id="DACSUM010000015">
    <property type="protein sequence ID" value="HAT3581995.1"/>
    <property type="molecule type" value="Genomic_DNA"/>
</dbReference>
<evidence type="ECO:0000313" key="3">
    <source>
        <dbReference type="Proteomes" id="UP000192521"/>
    </source>
</evidence>
<dbReference type="Gene3D" id="1.20.5.5260">
    <property type="match status" value="1"/>
</dbReference>
<dbReference type="GO" id="GO:0071468">
    <property type="term" value="P:cellular response to acidic pH"/>
    <property type="evidence" value="ECO:0007669"/>
    <property type="project" value="InterPro"/>
</dbReference>
<evidence type="ECO:0000313" key="4">
    <source>
        <dbReference type="Proteomes" id="UP000867740"/>
    </source>
</evidence>
<organism evidence="1 4">
    <name type="scientific">Kluyvera intermedia</name>
    <name type="common">Enterobacter intermedius</name>
    <dbReference type="NCBI Taxonomy" id="61648"/>
    <lineage>
        <taxon>Bacteria</taxon>
        <taxon>Pseudomonadati</taxon>
        <taxon>Pseudomonadota</taxon>
        <taxon>Gammaproteobacteria</taxon>
        <taxon>Enterobacterales</taxon>
        <taxon>Enterobacteriaceae</taxon>
        <taxon>Kluyvera</taxon>
    </lineage>
</organism>
<reference evidence="1" key="2">
    <citation type="journal article" date="2018" name="Genome Biol.">
        <title>SKESA: strategic k-mer extension for scrupulous assemblies.</title>
        <authorList>
            <person name="Souvorov A."/>
            <person name="Agarwala R."/>
            <person name="Lipman D.J."/>
        </authorList>
    </citation>
    <scope>NUCLEOTIDE SEQUENCE</scope>
    <source>
        <strain evidence="1">CAVp300</strain>
    </source>
</reference>
<accession>A0A9P3WG33</accession>
<dbReference type="AlphaFoldDB" id="A0A9P3WG33"/>
<sequence>MQSTTTEEQLNAFFGRDPHAFEAEEQLIAEITQSLSARKAEVSNKDLIFALIQLLEIEKDVVKLDIYRNALEMVVQKTPDDV</sequence>
<name>A0A9P3WG33_KLUIN</name>
<dbReference type="InterPro" id="IPR024753">
    <property type="entry name" value="AriR"/>
</dbReference>
<keyword evidence="1" id="KW-0808">Transferase</keyword>
<dbReference type="RefSeq" id="WP_047371439.1">
    <property type="nucleotide sequence ID" value="NZ_CABMNU010000005.1"/>
</dbReference>
<dbReference type="GO" id="GO:0016301">
    <property type="term" value="F:kinase activity"/>
    <property type="evidence" value="ECO:0007669"/>
    <property type="project" value="UniProtKB-KW"/>
</dbReference>
<gene>
    <name evidence="2" type="ORF">B2M27_06775</name>
    <name evidence="1" type="ORF">I8531_002300</name>
</gene>
<reference evidence="1" key="3">
    <citation type="submission" date="2020-10" db="EMBL/GenBank/DDBJ databases">
        <authorList>
            <consortium name="NCBI Pathogen Detection Project"/>
        </authorList>
    </citation>
    <scope>NUCLEOTIDE SEQUENCE</scope>
    <source>
        <strain evidence="1">CAVp300</strain>
    </source>
</reference>
<comment type="caution">
    <text evidence="1">The sequence shown here is derived from an EMBL/GenBank/DDBJ whole genome shotgun (WGS) entry which is preliminary data.</text>
</comment>
<dbReference type="Pfam" id="PF10798">
    <property type="entry name" value="YmgB"/>
    <property type="match status" value="1"/>
</dbReference>
<evidence type="ECO:0000313" key="2">
    <source>
        <dbReference type="EMBL" id="ORJ51144.1"/>
    </source>
</evidence>
<dbReference type="EMBL" id="MWPR01000007">
    <property type="protein sequence ID" value="ORJ51144.1"/>
    <property type="molecule type" value="Genomic_DNA"/>
</dbReference>
<keyword evidence="1" id="KW-0418">Kinase</keyword>
<reference evidence="2 3" key="1">
    <citation type="submission" date="2017-02" db="EMBL/GenBank/DDBJ databases">
        <title>Draft genome sequence of a Kluyvera intermedia isolate from a patient with a pancreatic abscess.</title>
        <authorList>
            <person name="Thele R."/>
        </authorList>
    </citation>
    <scope>NUCLEOTIDE SEQUENCE [LARGE SCALE GENOMIC DNA]</scope>
    <source>
        <strain evidence="2 3">FOSA7093</strain>
    </source>
</reference>
<keyword evidence="3" id="KW-1185">Reference proteome</keyword>
<dbReference type="OrthoDB" id="6628755at2"/>
<evidence type="ECO:0000313" key="1">
    <source>
        <dbReference type="EMBL" id="HAT3581995.1"/>
    </source>
</evidence>
<proteinExistence type="predicted"/>